<dbReference type="RefSeq" id="WP_191738161.1">
    <property type="nucleotide sequence ID" value="NZ_JACYFS010000009.1"/>
</dbReference>
<gene>
    <name evidence="2" type="ORF">IC610_18440</name>
</gene>
<dbReference type="EMBL" id="JACYFS010000009">
    <property type="protein sequence ID" value="MBD8084389.1"/>
    <property type="molecule type" value="Genomic_DNA"/>
</dbReference>
<evidence type="ECO:0000313" key="2">
    <source>
        <dbReference type="EMBL" id="MBD8084389.1"/>
    </source>
</evidence>
<accession>A0ABR8ZH30</accession>
<feature type="chain" id="PRO_5046029748" evidence="1">
    <location>
        <begin position="20"/>
        <end position="160"/>
    </location>
</feature>
<feature type="signal peptide" evidence="1">
    <location>
        <begin position="1"/>
        <end position="19"/>
    </location>
</feature>
<organism evidence="2 3">
    <name type="scientific">Chryseobacterium caseinilyticum</name>
    <dbReference type="NCBI Taxonomy" id="2771428"/>
    <lineage>
        <taxon>Bacteria</taxon>
        <taxon>Pseudomonadati</taxon>
        <taxon>Bacteroidota</taxon>
        <taxon>Flavobacteriia</taxon>
        <taxon>Flavobacteriales</taxon>
        <taxon>Weeksellaceae</taxon>
        <taxon>Chryseobacterium group</taxon>
        <taxon>Chryseobacterium</taxon>
    </lineage>
</organism>
<sequence length="160" mass="18501">MMKNILFFAFAMISSFVFSQHKLEGIYQNDFGETLKLNPDHTFEYKWNFDLASSWNIGTWKSTDNQNIYLTINEIMDTVKEDGKSVLSEDKISNTITQMDYVLQSITSGGQSRNPPPKKLLIKGKILYPYFNDGKLRDQKEPSPMNGTLEGKPWFERVAR</sequence>
<proteinExistence type="predicted"/>
<keyword evidence="1" id="KW-0732">Signal</keyword>
<dbReference type="Proteomes" id="UP000637299">
    <property type="component" value="Unassembled WGS sequence"/>
</dbReference>
<name>A0ABR8ZH30_9FLAO</name>
<comment type="caution">
    <text evidence="2">The sequence shown here is derived from an EMBL/GenBank/DDBJ whole genome shotgun (WGS) entry which is preliminary data.</text>
</comment>
<protein>
    <submittedName>
        <fullName evidence="2">Uncharacterized protein</fullName>
    </submittedName>
</protein>
<evidence type="ECO:0000256" key="1">
    <source>
        <dbReference type="SAM" id="SignalP"/>
    </source>
</evidence>
<keyword evidence="3" id="KW-1185">Reference proteome</keyword>
<evidence type="ECO:0000313" key="3">
    <source>
        <dbReference type="Proteomes" id="UP000637299"/>
    </source>
</evidence>
<reference evidence="2 3" key="1">
    <citation type="submission" date="2020-09" db="EMBL/GenBank/DDBJ databases">
        <title>Genome seq and assembly of Chryseobacterium sp.</title>
        <authorList>
            <person name="Chhetri G."/>
        </authorList>
    </citation>
    <scope>NUCLEOTIDE SEQUENCE [LARGE SCALE GENOMIC DNA]</scope>
    <source>
        <strain evidence="2 3">GCR10</strain>
    </source>
</reference>